<dbReference type="RefSeq" id="WP_246904751.1">
    <property type="nucleotide sequence ID" value="NZ_JALJRB010000006.1"/>
</dbReference>
<evidence type="ECO:0000256" key="6">
    <source>
        <dbReference type="ARBA" id="ARBA00022692"/>
    </source>
</evidence>
<evidence type="ECO:0000313" key="11">
    <source>
        <dbReference type="Proteomes" id="UP001165427"/>
    </source>
</evidence>
<comment type="caution">
    <text evidence="10">The sequence shown here is derived from an EMBL/GenBank/DDBJ whole genome shotgun (WGS) entry which is preliminary data.</text>
</comment>
<dbReference type="InterPro" id="IPR000537">
    <property type="entry name" value="UbiA_prenyltransferase"/>
</dbReference>
<feature type="transmembrane region" description="Helical" evidence="9">
    <location>
        <begin position="103"/>
        <end position="126"/>
    </location>
</feature>
<protein>
    <submittedName>
        <fullName evidence="10">UbiA family prenyltransferase</fullName>
    </submittedName>
</protein>
<feature type="transmembrane region" description="Helical" evidence="9">
    <location>
        <begin position="21"/>
        <end position="42"/>
    </location>
</feature>
<dbReference type="PANTHER" id="PTHR11048">
    <property type="entry name" value="PRENYLTRANSFERASES"/>
    <property type="match status" value="1"/>
</dbReference>
<feature type="transmembrane region" description="Helical" evidence="9">
    <location>
        <begin position="292"/>
        <end position="309"/>
    </location>
</feature>
<feature type="transmembrane region" description="Helical" evidence="9">
    <location>
        <begin position="48"/>
        <end position="69"/>
    </location>
</feature>
<dbReference type="Proteomes" id="UP001165427">
    <property type="component" value="Unassembled WGS sequence"/>
</dbReference>
<feature type="transmembrane region" description="Helical" evidence="9">
    <location>
        <begin position="227"/>
        <end position="248"/>
    </location>
</feature>
<comment type="subcellular location">
    <subcellularLocation>
        <location evidence="2">Membrane</location>
        <topology evidence="2">Multi-pass membrane protein</topology>
    </subcellularLocation>
</comment>
<keyword evidence="5" id="KW-0808">Transferase</keyword>
<dbReference type="InterPro" id="IPR044878">
    <property type="entry name" value="UbiA_sf"/>
</dbReference>
<keyword evidence="8 9" id="KW-0472">Membrane</keyword>
<evidence type="ECO:0000256" key="7">
    <source>
        <dbReference type="ARBA" id="ARBA00022989"/>
    </source>
</evidence>
<reference evidence="10" key="1">
    <citation type="submission" date="2022-04" db="EMBL/GenBank/DDBJ databases">
        <title>Desulfatitalea alkaliphila sp. nov., a novel anaerobic sulfate-reducing bacterium isolated from terrestrial mud volcano, Taman Peninsula, Russia.</title>
        <authorList>
            <person name="Khomyakova M.A."/>
            <person name="Merkel A.Y."/>
            <person name="Slobodkin A.I."/>
        </authorList>
    </citation>
    <scope>NUCLEOTIDE SEQUENCE</scope>
    <source>
        <strain evidence="10">M08but</strain>
    </source>
</reference>
<comment type="similarity">
    <text evidence="3">Belongs to the UbiA prenyltransferase family.</text>
</comment>
<evidence type="ECO:0000256" key="3">
    <source>
        <dbReference type="ARBA" id="ARBA00005985"/>
    </source>
</evidence>
<dbReference type="Pfam" id="PF01040">
    <property type="entry name" value="UbiA"/>
    <property type="match status" value="1"/>
</dbReference>
<evidence type="ECO:0000256" key="1">
    <source>
        <dbReference type="ARBA" id="ARBA00001946"/>
    </source>
</evidence>
<evidence type="ECO:0000256" key="4">
    <source>
        <dbReference type="ARBA" id="ARBA00022475"/>
    </source>
</evidence>
<accession>A0AA41UJD5</accession>
<dbReference type="Gene3D" id="1.10.357.140">
    <property type="entry name" value="UbiA prenyltransferase"/>
    <property type="match status" value="1"/>
</dbReference>
<evidence type="ECO:0000256" key="2">
    <source>
        <dbReference type="ARBA" id="ARBA00004141"/>
    </source>
</evidence>
<dbReference type="GO" id="GO:0005886">
    <property type="term" value="C:plasma membrane"/>
    <property type="evidence" value="ECO:0007669"/>
    <property type="project" value="TreeGrafter"/>
</dbReference>
<dbReference type="GO" id="GO:0016765">
    <property type="term" value="F:transferase activity, transferring alkyl or aryl (other than methyl) groups"/>
    <property type="evidence" value="ECO:0007669"/>
    <property type="project" value="InterPro"/>
</dbReference>
<dbReference type="InterPro" id="IPR039653">
    <property type="entry name" value="Prenyltransferase"/>
</dbReference>
<dbReference type="CDD" id="cd13956">
    <property type="entry name" value="PT_UbiA"/>
    <property type="match status" value="1"/>
</dbReference>
<sequence>MNLSATRLFERLQPFLALSRTPHALIDMAAPALAALLCLGSFPPPTVVLVGLITVFAGYTAVYAVNDLVDLRADRRKAANGGHQVAGHDLDGVMMRHPMARGALSFGAGAAWTAAWGVVALFGAYWLNPVCLYIFAAGCLLEALYCTLWRVTPWRTVINGIVKTLGPLAAVYAVNPAPSPVFVAVLFAWIFVWEIGGQNIPNDWTDVEEDRRFGARTIPLRLGPARAGILALACLTAAMFLNVALLGLSPLRFGGVYLLIAVAVNLLLLLRPVMRLNRNRQRDDAMALFNKASYYPLAFFVLVLVRLLQS</sequence>
<keyword evidence="6 9" id="KW-0812">Transmembrane</keyword>
<dbReference type="PANTHER" id="PTHR11048:SF28">
    <property type="entry name" value="4-HYDROXYBENZOATE POLYPRENYLTRANSFERASE, MITOCHONDRIAL"/>
    <property type="match status" value="1"/>
</dbReference>
<name>A0AA41UJD5_9BACT</name>
<gene>
    <name evidence="10" type="ORF">MRX98_07565</name>
</gene>
<comment type="cofactor">
    <cofactor evidence="1">
        <name>Mg(2+)</name>
        <dbReference type="ChEBI" id="CHEBI:18420"/>
    </cofactor>
</comment>
<feature type="transmembrane region" description="Helical" evidence="9">
    <location>
        <begin position="254"/>
        <end position="271"/>
    </location>
</feature>
<dbReference type="AlphaFoldDB" id="A0AA41UJD5"/>
<evidence type="ECO:0000313" key="10">
    <source>
        <dbReference type="EMBL" id="MCJ8500427.1"/>
    </source>
</evidence>
<evidence type="ECO:0000256" key="8">
    <source>
        <dbReference type="ARBA" id="ARBA00023136"/>
    </source>
</evidence>
<dbReference type="EMBL" id="JALJRB010000006">
    <property type="protein sequence ID" value="MCJ8500427.1"/>
    <property type="molecule type" value="Genomic_DNA"/>
</dbReference>
<keyword evidence="7 9" id="KW-1133">Transmembrane helix</keyword>
<keyword evidence="11" id="KW-1185">Reference proteome</keyword>
<dbReference type="Gene3D" id="1.20.120.1780">
    <property type="entry name" value="UbiA prenyltransferase"/>
    <property type="match status" value="1"/>
</dbReference>
<evidence type="ECO:0000256" key="9">
    <source>
        <dbReference type="SAM" id="Phobius"/>
    </source>
</evidence>
<feature type="transmembrane region" description="Helical" evidence="9">
    <location>
        <begin position="132"/>
        <end position="151"/>
    </location>
</feature>
<proteinExistence type="inferred from homology"/>
<keyword evidence="4" id="KW-1003">Cell membrane</keyword>
<organism evidence="10 11">
    <name type="scientific">Desulfatitalea alkaliphila</name>
    <dbReference type="NCBI Taxonomy" id="2929485"/>
    <lineage>
        <taxon>Bacteria</taxon>
        <taxon>Pseudomonadati</taxon>
        <taxon>Thermodesulfobacteriota</taxon>
        <taxon>Desulfobacteria</taxon>
        <taxon>Desulfobacterales</taxon>
        <taxon>Desulfosarcinaceae</taxon>
        <taxon>Desulfatitalea</taxon>
    </lineage>
</organism>
<evidence type="ECO:0000256" key="5">
    <source>
        <dbReference type="ARBA" id="ARBA00022679"/>
    </source>
</evidence>